<sequence>MGKGSGGGSGSKGGGSSAGIGSKGGGSSHPQTMATSGGRQNSSAKGGGRHTSGKPASHSSNKQGGTSTASAIPSGLWTTAPSSSILTTSATEASRKRSKSLNCKTLST</sequence>
<feature type="compositionally biased region" description="Gly residues" evidence="1">
    <location>
        <begin position="1"/>
        <end position="27"/>
    </location>
</feature>
<evidence type="ECO:0000313" key="2">
    <source>
        <dbReference type="EMBL" id="KAG6942058.1"/>
    </source>
</evidence>
<proteinExistence type="predicted"/>
<feature type="region of interest" description="Disordered" evidence="1">
    <location>
        <begin position="1"/>
        <end position="108"/>
    </location>
</feature>
<evidence type="ECO:0000256" key="1">
    <source>
        <dbReference type="SAM" id="MobiDB-lite"/>
    </source>
</evidence>
<accession>A0A8J5LUS6</accession>
<dbReference type="AlphaFoldDB" id="A0A8J5LUS6"/>
<dbReference type="EMBL" id="JAENGY010003287">
    <property type="protein sequence ID" value="KAG6942058.1"/>
    <property type="molecule type" value="Genomic_DNA"/>
</dbReference>
<feature type="compositionally biased region" description="Polar residues" evidence="1">
    <location>
        <begin position="57"/>
        <end position="92"/>
    </location>
</feature>
<evidence type="ECO:0000313" key="3">
    <source>
        <dbReference type="Proteomes" id="UP000709295"/>
    </source>
</evidence>
<gene>
    <name evidence="2" type="ORF">JG688_00018336</name>
</gene>
<reference evidence="2" key="1">
    <citation type="submission" date="2021-01" db="EMBL/GenBank/DDBJ databases">
        <title>Phytophthora aleatoria, a newly-described species from Pinus radiata is distinct from Phytophthora cactorum isolates based on comparative genomics.</title>
        <authorList>
            <person name="Mcdougal R."/>
            <person name="Panda P."/>
            <person name="Williams N."/>
            <person name="Studholme D.J."/>
        </authorList>
    </citation>
    <scope>NUCLEOTIDE SEQUENCE</scope>
    <source>
        <strain evidence="2">NZFS 4037</strain>
    </source>
</reference>
<comment type="caution">
    <text evidence="2">The sequence shown here is derived from an EMBL/GenBank/DDBJ whole genome shotgun (WGS) entry which is preliminary data.</text>
</comment>
<protein>
    <submittedName>
        <fullName evidence="2">Uncharacterized protein</fullName>
    </submittedName>
</protein>
<dbReference type="Proteomes" id="UP000709295">
    <property type="component" value="Unassembled WGS sequence"/>
</dbReference>
<name>A0A8J5LUS6_9STRA</name>
<feature type="compositionally biased region" description="Polar residues" evidence="1">
    <location>
        <begin position="29"/>
        <end position="44"/>
    </location>
</feature>
<keyword evidence="3" id="KW-1185">Reference proteome</keyword>
<organism evidence="2 3">
    <name type="scientific">Phytophthora aleatoria</name>
    <dbReference type="NCBI Taxonomy" id="2496075"/>
    <lineage>
        <taxon>Eukaryota</taxon>
        <taxon>Sar</taxon>
        <taxon>Stramenopiles</taxon>
        <taxon>Oomycota</taxon>
        <taxon>Peronosporomycetes</taxon>
        <taxon>Peronosporales</taxon>
        <taxon>Peronosporaceae</taxon>
        <taxon>Phytophthora</taxon>
    </lineage>
</organism>